<comment type="subcellular location">
    <subcellularLocation>
        <location evidence="1">Membrane</location>
        <topology evidence="1">Multi-pass membrane protein</topology>
    </subcellularLocation>
</comment>
<dbReference type="OrthoDB" id="10021397at2759"/>
<name>A0A8H6D0F8_9HYPO</name>
<feature type="transmembrane region" description="Helical" evidence="6">
    <location>
        <begin position="761"/>
        <end position="779"/>
    </location>
</feature>
<dbReference type="Gene3D" id="1.20.1250.20">
    <property type="entry name" value="MFS general substrate transporter like domains"/>
    <property type="match status" value="1"/>
</dbReference>
<dbReference type="InterPro" id="IPR011701">
    <property type="entry name" value="MFS"/>
</dbReference>
<evidence type="ECO:0000256" key="6">
    <source>
        <dbReference type="SAM" id="Phobius"/>
    </source>
</evidence>
<feature type="transmembrane region" description="Helical" evidence="6">
    <location>
        <begin position="558"/>
        <end position="576"/>
    </location>
</feature>
<dbReference type="Pfam" id="PF13813">
    <property type="entry name" value="MBOAT_2"/>
    <property type="match status" value="1"/>
</dbReference>
<keyword evidence="3 6" id="KW-1133">Transmembrane helix</keyword>
<evidence type="ECO:0000256" key="2">
    <source>
        <dbReference type="ARBA" id="ARBA00022692"/>
    </source>
</evidence>
<dbReference type="EMBL" id="JAAOAN010000871">
    <property type="protein sequence ID" value="KAF5698760.1"/>
    <property type="molecule type" value="Genomic_DNA"/>
</dbReference>
<feature type="transmembrane region" description="Helical" evidence="6">
    <location>
        <begin position="529"/>
        <end position="546"/>
    </location>
</feature>
<evidence type="ECO:0000313" key="8">
    <source>
        <dbReference type="EMBL" id="KAF5698760.1"/>
    </source>
</evidence>
<gene>
    <name evidence="8" type="ORF">FMUND_15010</name>
</gene>
<evidence type="ECO:0000259" key="7">
    <source>
        <dbReference type="PROSITE" id="PS50850"/>
    </source>
</evidence>
<feature type="transmembrane region" description="Helical" evidence="6">
    <location>
        <begin position="283"/>
        <end position="305"/>
    </location>
</feature>
<dbReference type="Pfam" id="PF07690">
    <property type="entry name" value="MFS_1"/>
    <property type="match status" value="1"/>
</dbReference>
<feature type="transmembrane region" description="Helical" evidence="6">
    <location>
        <begin position="655"/>
        <end position="673"/>
    </location>
</feature>
<feature type="transmembrane region" description="Helical" evidence="6">
    <location>
        <begin position="500"/>
        <end position="523"/>
    </location>
</feature>
<dbReference type="AlphaFoldDB" id="A0A8H6D0F8"/>
<feature type="transmembrane region" description="Helical" evidence="6">
    <location>
        <begin position="431"/>
        <end position="457"/>
    </location>
</feature>
<keyword evidence="2 6" id="KW-0812">Transmembrane</keyword>
<feature type="transmembrane region" description="Helical" evidence="6">
    <location>
        <begin position="35"/>
        <end position="55"/>
    </location>
</feature>
<feature type="transmembrane region" description="Helical" evidence="6">
    <location>
        <begin position="913"/>
        <end position="931"/>
    </location>
</feature>
<dbReference type="Proteomes" id="UP000544331">
    <property type="component" value="Unassembled WGS sequence"/>
</dbReference>
<dbReference type="InterPro" id="IPR020846">
    <property type="entry name" value="MFS_dom"/>
</dbReference>
<sequence>MELQAVAYAVAAFLAVPAVLIFPPRSMIRTLLYPLPFILWFQACLAPPPSCFALASYLNHFGLQLGLLGLRILDRVYLHNPEETFRYRDGSDPETYTAVQKFWWALELITVTRGVGWNWDVTLKNPETSNGRLAFLKNRTRKIIGIVAQLTFLEWLARQLVSREQDIIPWHQNSSVLLSALFSSLLRMYIMVGYCIVTYASVTLAYDILSVIFVALRVGGSWAEPASWPPLFGSPLEAHSFRRFWGVFWHQQWRRSLSAPGLRLVSAMTGFGSEETGRRQIRLYLLMFSAFFLSACVHGFGNLYVSRGIATSRASDGGAFAFYTSQAAVLIIEDLAWKVLEAKMGGLLRDANGPTALRRGLGILSLMGFGMIVFPAKLSRAASSHGYRAANGMYLMDGVETQPDDDWNQLFHDEHEGSRSINKSQARSKRFWGVMSCISVLTFITSVDGVVVASVLPKISEELDATTETAFWCGTGFLMTQAIVPPLYGSFSEAFGRKACILVAVAVFLIASILCATAQNIAWLVAARVAQGIGAGGLVALSPVIVTDMVDLRDRAKYSGSFSLVGALGLIAGNFIGPAFAEHISWRWVFWINVPLCIGSAAGLFFCLRLQSTKKRFAKMARTMDWLGMVIMVVSVTLLLTGITTGGVLSPWRSAQTIGFITGGVVGVFVFVVHEGCYAKVPFFPLRIFGNRTAASAFSTIFIHGYVVWTLSYVVILYFLGSRGHNLSQSAIDTLPSTGTLAPFAALAGFLISYTKRFQKVIWVSWAISISGCILLSLMKAESPLVAQYGPQILVSLGLGPLFPARMMAVQASAAPDDVPIATSSVAFIMGLGQAFGVGVSGSVFQNTWNVLLESRMSKVEFPAKSGKFSIPDKYVIRGNEAQDAAFVYNHGDFPQELQHFYRSLNSESIGRVMLTLTAISGVAFLLSLLMENLSLDKDSHSSQKFVDADDDTEALLLTHNPR</sequence>
<dbReference type="PROSITE" id="PS50850">
    <property type="entry name" value="MFS"/>
    <property type="match status" value="1"/>
</dbReference>
<protein>
    <submittedName>
        <fullName evidence="8">Major facilitator superfamily transporter</fullName>
    </submittedName>
</protein>
<comment type="caution">
    <text evidence="8">The sequence shown here is derived from an EMBL/GenBank/DDBJ whole genome shotgun (WGS) entry which is preliminary data.</text>
</comment>
<dbReference type="PANTHER" id="PTHR23501:SF59">
    <property type="entry name" value="MAJOR FACILITATOR SUPERFAMILY (MFS) PROFILE DOMAIN-CONTAINING PROTEIN-RELATED"/>
    <property type="match status" value="1"/>
</dbReference>
<proteinExistence type="predicted"/>
<feature type="transmembrane region" description="Helical" evidence="6">
    <location>
        <begin position="735"/>
        <end position="754"/>
    </location>
</feature>
<dbReference type="PANTHER" id="PTHR23501">
    <property type="entry name" value="MAJOR FACILITATOR SUPERFAMILY"/>
    <property type="match status" value="1"/>
</dbReference>
<keyword evidence="4 6" id="KW-0472">Membrane</keyword>
<dbReference type="SUPFAM" id="SSF103473">
    <property type="entry name" value="MFS general substrate transporter"/>
    <property type="match status" value="1"/>
</dbReference>
<keyword evidence="5" id="KW-0325">Glycoprotein</keyword>
<feature type="transmembrane region" description="Helical" evidence="6">
    <location>
        <begin position="588"/>
        <end position="608"/>
    </location>
</feature>
<dbReference type="GO" id="GO:0022857">
    <property type="term" value="F:transmembrane transporter activity"/>
    <property type="evidence" value="ECO:0007669"/>
    <property type="project" value="InterPro"/>
</dbReference>
<feature type="transmembrane region" description="Helical" evidence="6">
    <location>
        <begin position="694"/>
        <end position="720"/>
    </location>
</feature>
<evidence type="ECO:0000313" key="9">
    <source>
        <dbReference type="Proteomes" id="UP000544331"/>
    </source>
</evidence>
<dbReference type="GO" id="GO:0005886">
    <property type="term" value="C:plasma membrane"/>
    <property type="evidence" value="ECO:0007669"/>
    <property type="project" value="TreeGrafter"/>
</dbReference>
<dbReference type="Gene3D" id="1.20.1720.10">
    <property type="entry name" value="Multidrug resistance protein D"/>
    <property type="match status" value="1"/>
</dbReference>
<evidence type="ECO:0000256" key="4">
    <source>
        <dbReference type="ARBA" id="ARBA00023136"/>
    </source>
</evidence>
<evidence type="ECO:0000256" key="5">
    <source>
        <dbReference type="ARBA" id="ARBA00023180"/>
    </source>
</evidence>
<reference evidence="8 9" key="1">
    <citation type="submission" date="2020-05" db="EMBL/GenBank/DDBJ databases">
        <title>Identification and distribution of gene clusters putatively required for synthesis of sphingolipid metabolism inhibitors in phylogenetically diverse species of the filamentous fungus Fusarium.</title>
        <authorList>
            <person name="Kim H.-S."/>
            <person name="Busman M."/>
            <person name="Brown D.W."/>
            <person name="Divon H."/>
            <person name="Uhlig S."/>
            <person name="Proctor R.H."/>
        </authorList>
    </citation>
    <scope>NUCLEOTIDE SEQUENCE [LARGE SCALE GENOMIC DNA]</scope>
    <source>
        <strain evidence="8 9">NRRL 66235</strain>
    </source>
</reference>
<evidence type="ECO:0000256" key="1">
    <source>
        <dbReference type="ARBA" id="ARBA00004141"/>
    </source>
</evidence>
<feature type="transmembrane region" description="Helical" evidence="6">
    <location>
        <begin position="6"/>
        <end position="23"/>
    </location>
</feature>
<feature type="domain" description="Major facilitator superfamily (MFS) profile" evidence="7">
    <location>
        <begin position="434"/>
        <end position="936"/>
    </location>
</feature>
<evidence type="ECO:0000256" key="3">
    <source>
        <dbReference type="ARBA" id="ARBA00022989"/>
    </source>
</evidence>
<keyword evidence="9" id="KW-1185">Reference proteome</keyword>
<dbReference type="InterPro" id="IPR036259">
    <property type="entry name" value="MFS_trans_sf"/>
</dbReference>
<feature type="transmembrane region" description="Helical" evidence="6">
    <location>
        <begin position="629"/>
        <end position="649"/>
    </location>
</feature>
<accession>A0A8H6D0F8</accession>
<organism evidence="8 9">
    <name type="scientific">Fusarium mundagurra</name>
    <dbReference type="NCBI Taxonomy" id="1567541"/>
    <lineage>
        <taxon>Eukaryota</taxon>
        <taxon>Fungi</taxon>
        <taxon>Dikarya</taxon>
        <taxon>Ascomycota</taxon>
        <taxon>Pezizomycotina</taxon>
        <taxon>Sordariomycetes</taxon>
        <taxon>Hypocreomycetidae</taxon>
        <taxon>Hypocreales</taxon>
        <taxon>Nectriaceae</taxon>
        <taxon>Fusarium</taxon>
        <taxon>Fusarium fujikuroi species complex</taxon>
    </lineage>
</organism>
<feature type="transmembrane region" description="Helical" evidence="6">
    <location>
        <begin position="469"/>
        <end position="488"/>
    </location>
</feature>
<dbReference type="InterPro" id="IPR032805">
    <property type="entry name" value="Wax_synthase_dom"/>
</dbReference>